<dbReference type="GeneID" id="33061234"/>
<reference evidence="2 3" key="1">
    <citation type="submission" date="2016-03" db="EMBL/GenBank/DDBJ databases">
        <title>Genome sequencing of Psychrobacter alimentarius PAMC 27889.</title>
        <authorList>
            <person name="Lee J."/>
            <person name="Kim O.-S."/>
        </authorList>
    </citation>
    <scope>NUCLEOTIDE SEQUENCE [LARGE SCALE GENOMIC DNA]</scope>
    <source>
        <strain evidence="2 3">PAMC 27889</strain>
        <plasmid evidence="2 3">pPAMC27889</plasmid>
    </source>
</reference>
<feature type="chain" id="PRO_5045158815" description="Lipoprotein" evidence="1">
    <location>
        <begin position="20"/>
        <end position="148"/>
    </location>
</feature>
<evidence type="ECO:0000313" key="2">
    <source>
        <dbReference type="EMBL" id="AMT98315.1"/>
    </source>
</evidence>
<evidence type="ECO:0008006" key="4">
    <source>
        <dbReference type="Google" id="ProtNLM"/>
    </source>
</evidence>
<evidence type="ECO:0000313" key="3">
    <source>
        <dbReference type="Proteomes" id="UP000076104"/>
    </source>
</evidence>
<gene>
    <name evidence="2" type="ORF">A3K91_2749</name>
</gene>
<dbReference type="RefSeq" id="WP_062846050.1">
    <property type="nucleotide sequence ID" value="NZ_CP014946.1"/>
</dbReference>
<name>A0ABM6A1N2_9GAMM</name>
<sequence length="148" mass="15637">MRSLLLTTMCLTGSLALVACNNHRADTTDLSKQPTIEVPVASAAFTAFGNTAKEKIWRIVIEGNELSIEANFLKPTTATVIVEGSGSVNTEGVEYASTINGQPIVVNIKNNLCIDDNGYQNELTAILTYAGEVYQGCAVAGAIEIAPT</sequence>
<keyword evidence="2" id="KW-0614">Plasmid</keyword>
<keyword evidence="1" id="KW-0732">Signal</keyword>
<proteinExistence type="predicted"/>
<evidence type="ECO:0000256" key="1">
    <source>
        <dbReference type="SAM" id="SignalP"/>
    </source>
</evidence>
<keyword evidence="3" id="KW-1185">Reference proteome</keyword>
<dbReference type="EMBL" id="CP014946">
    <property type="protein sequence ID" value="AMT98315.1"/>
    <property type="molecule type" value="Genomic_DNA"/>
</dbReference>
<dbReference type="Proteomes" id="UP000076104">
    <property type="component" value="Plasmid pPAMC27889"/>
</dbReference>
<protein>
    <recommendedName>
        <fullName evidence="4">Lipoprotein</fullName>
    </recommendedName>
</protein>
<accession>A0ABM6A1N2</accession>
<dbReference type="PROSITE" id="PS51257">
    <property type="entry name" value="PROKAR_LIPOPROTEIN"/>
    <property type="match status" value="1"/>
</dbReference>
<organism evidence="2 3">
    <name type="scientific">Psychrobacter alimentarius</name>
    <dbReference type="NCBI Taxonomy" id="261164"/>
    <lineage>
        <taxon>Bacteria</taxon>
        <taxon>Pseudomonadati</taxon>
        <taxon>Pseudomonadota</taxon>
        <taxon>Gammaproteobacteria</taxon>
        <taxon>Moraxellales</taxon>
        <taxon>Moraxellaceae</taxon>
        <taxon>Psychrobacter</taxon>
    </lineage>
</organism>
<feature type="signal peptide" evidence="1">
    <location>
        <begin position="1"/>
        <end position="19"/>
    </location>
</feature>
<geneLocation type="plasmid" evidence="2 3">
    <name>pPAMC27889</name>
</geneLocation>